<dbReference type="InterPro" id="IPR036291">
    <property type="entry name" value="NAD(P)-bd_dom_sf"/>
</dbReference>
<evidence type="ECO:0000313" key="1">
    <source>
        <dbReference type="EMBL" id="ADI21506.1"/>
    </source>
</evidence>
<name>E7C232_9BACT</name>
<proteinExistence type="predicted"/>
<dbReference type="EMBL" id="GU567957">
    <property type="protein sequence ID" value="ADI21506.1"/>
    <property type="molecule type" value="Genomic_DNA"/>
</dbReference>
<protein>
    <submittedName>
        <fullName evidence="1">Uncharacterized protein</fullName>
    </submittedName>
</protein>
<accession>E7C232</accession>
<sequence>MGICHKFVNNVATKRRQFLAATVVAMTFPIPCRALGVNDNLNLGVVGVSGRGAGNLKGVSGESIVALCDMSAGNLASAPLQYPKAKAYSDFRKML</sequence>
<dbReference type="Gene3D" id="3.40.50.720">
    <property type="entry name" value="NAD(P)-binding Rossmann-like Domain"/>
    <property type="match status" value="1"/>
</dbReference>
<dbReference type="SUPFAM" id="SSF51735">
    <property type="entry name" value="NAD(P)-binding Rossmann-fold domains"/>
    <property type="match status" value="1"/>
</dbReference>
<reference evidence="1" key="1">
    <citation type="submission" date="2010-01" db="EMBL/GenBank/DDBJ databases">
        <title>Genome fragments of uncultured bacteria from the North Pacific subtropical Gyre.</title>
        <authorList>
            <person name="Pham V.D."/>
            <person name="Delong E.F."/>
        </authorList>
    </citation>
    <scope>NUCLEOTIDE SEQUENCE</scope>
</reference>
<organism evidence="1">
    <name type="scientific">uncultured verrucomicrobium HF0070_15G23</name>
    <dbReference type="NCBI Taxonomy" id="723594"/>
    <lineage>
        <taxon>Bacteria</taxon>
        <taxon>Pseudomonadati</taxon>
        <taxon>Verrucomicrobiota</taxon>
        <taxon>environmental samples</taxon>
    </lineage>
</organism>
<dbReference type="AlphaFoldDB" id="E7C232"/>